<evidence type="ECO:0000256" key="1">
    <source>
        <dbReference type="ARBA" id="ARBA00023125"/>
    </source>
</evidence>
<dbReference type="PROSITE" id="PS50943">
    <property type="entry name" value="HTH_CROC1"/>
    <property type="match status" value="1"/>
</dbReference>
<dbReference type="Pfam" id="PF01381">
    <property type="entry name" value="HTH_3"/>
    <property type="match status" value="1"/>
</dbReference>
<dbReference type="SUPFAM" id="SSF47413">
    <property type="entry name" value="lambda repressor-like DNA-binding domains"/>
    <property type="match status" value="1"/>
</dbReference>
<sequence length="187" mass="20511">MGQRLRAARKSRKLTLKTLSDRSGVALSTLSKMELAQVAISFEKVAAVAKALDLDISRLFEASVVETDAASVASKPTFVRNSVADVPVYIGDHYQYKMLAGDYPGKHMLPMHGRVLARELEEFADFGRHPGQEFLMVLSGVVQVCFETGESVVLRPSESIYFDSGIGHVYLSQGKAEAEVLILMHHA</sequence>
<dbReference type="SUPFAM" id="SSF51182">
    <property type="entry name" value="RmlC-like cupins"/>
    <property type="match status" value="1"/>
</dbReference>
<protein>
    <submittedName>
        <fullName evidence="3">Helix-turn-helix domain-containing protein</fullName>
    </submittedName>
</protein>
<organism evidence="3 4">
    <name type="scientific">Pigmentiphaga aceris</name>
    <dbReference type="NCBI Taxonomy" id="1940612"/>
    <lineage>
        <taxon>Bacteria</taxon>
        <taxon>Pseudomonadati</taxon>
        <taxon>Pseudomonadota</taxon>
        <taxon>Betaproteobacteria</taxon>
        <taxon>Burkholderiales</taxon>
        <taxon>Alcaligenaceae</taxon>
        <taxon>Pigmentiphaga</taxon>
    </lineage>
</organism>
<dbReference type="AlphaFoldDB" id="A0A5C0B674"/>
<evidence type="ECO:0000313" key="4">
    <source>
        <dbReference type="Proteomes" id="UP000325161"/>
    </source>
</evidence>
<dbReference type="Gene3D" id="1.10.260.40">
    <property type="entry name" value="lambda repressor-like DNA-binding domains"/>
    <property type="match status" value="1"/>
</dbReference>
<gene>
    <name evidence="3" type="ORF">FXN63_19540</name>
</gene>
<dbReference type="KEGG" id="pacr:FXN63_19540"/>
<dbReference type="Gene3D" id="2.60.120.10">
    <property type="entry name" value="Jelly Rolls"/>
    <property type="match status" value="1"/>
</dbReference>
<dbReference type="Pfam" id="PF07883">
    <property type="entry name" value="Cupin_2"/>
    <property type="match status" value="1"/>
</dbReference>
<dbReference type="Proteomes" id="UP000325161">
    <property type="component" value="Chromosome"/>
</dbReference>
<evidence type="ECO:0000313" key="3">
    <source>
        <dbReference type="EMBL" id="QEI09446.1"/>
    </source>
</evidence>
<keyword evidence="1" id="KW-0238">DNA-binding</keyword>
<dbReference type="InterPro" id="IPR050807">
    <property type="entry name" value="TransReg_Diox_bact_type"/>
</dbReference>
<dbReference type="InterPro" id="IPR011051">
    <property type="entry name" value="RmlC_Cupin_sf"/>
</dbReference>
<dbReference type="EMBL" id="CP043046">
    <property type="protein sequence ID" value="QEI09446.1"/>
    <property type="molecule type" value="Genomic_DNA"/>
</dbReference>
<dbReference type="GO" id="GO:0005829">
    <property type="term" value="C:cytosol"/>
    <property type="evidence" value="ECO:0007669"/>
    <property type="project" value="TreeGrafter"/>
</dbReference>
<proteinExistence type="predicted"/>
<dbReference type="SMART" id="SM00530">
    <property type="entry name" value="HTH_XRE"/>
    <property type="match status" value="1"/>
</dbReference>
<keyword evidence="4" id="KW-1185">Reference proteome</keyword>
<dbReference type="InterPro" id="IPR010982">
    <property type="entry name" value="Lambda_DNA-bd_dom_sf"/>
</dbReference>
<feature type="domain" description="HTH cro/C1-type" evidence="2">
    <location>
        <begin position="5"/>
        <end position="59"/>
    </location>
</feature>
<dbReference type="GO" id="GO:0003700">
    <property type="term" value="F:DNA-binding transcription factor activity"/>
    <property type="evidence" value="ECO:0007669"/>
    <property type="project" value="TreeGrafter"/>
</dbReference>
<dbReference type="InterPro" id="IPR014710">
    <property type="entry name" value="RmlC-like_jellyroll"/>
</dbReference>
<dbReference type="PANTHER" id="PTHR46797:SF20">
    <property type="entry name" value="BLR4304 PROTEIN"/>
    <property type="match status" value="1"/>
</dbReference>
<dbReference type="InterPro" id="IPR001387">
    <property type="entry name" value="Cro/C1-type_HTH"/>
</dbReference>
<dbReference type="GO" id="GO:0003677">
    <property type="term" value="F:DNA binding"/>
    <property type="evidence" value="ECO:0007669"/>
    <property type="project" value="UniProtKB-KW"/>
</dbReference>
<dbReference type="OrthoDB" id="9805356at2"/>
<dbReference type="InterPro" id="IPR013096">
    <property type="entry name" value="Cupin_2"/>
</dbReference>
<reference evidence="3 4" key="1">
    <citation type="submission" date="2019-08" db="EMBL/GenBank/DDBJ databases">
        <title>Amphibian skin-associated Pigmentiphaga: genome sequence and occurrence across geography and hosts.</title>
        <authorList>
            <person name="Bletz M.C."/>
            <person name="Bunk B."/>
            <person name="Sproeer C."/>
            <person name="Biwer P."/>
            <person name="Reiter S."/>
            <person name="Rabemananjara F.C.E."/>
            <person name="Schulz S."/>
            <person name="Overmann J."/>
            <person name="Vences M."/>
        </authorList>
    </citation>
    <scope>NUCLEOTIDE SEQUENCE [LARGE SCALE GENOMIC DNA]</scope>
    <source>
        <strain evidence="3 4">Mada1488</strain>
    </source>
</reference>
<name>A0A5C0B674_9BURK</name>
<accession>A0A5C0B674</accession>
<dbReference type="CDD" id="cd02209">
    <property type="entry name" value="cupin_XRE_C"/>
    <property type="match status" value="1"/>
</dbReference>
<dbReference type="CDD" id="cd00093">
    <property type="entry name" value="HTH_XRE"/>
    <property type="match status" value="1"/>
</dbReference>
<evidence type="ECO:0000259" key="2">
    <source>
        <dbReference type="PROSITE" id="PS50943"/>
    </source>
</evidence>
<dbReference type="PANTHER" id="PTHR46797">
    <property type="entry name" value="HTH-TYPE TRANSCRIPTIONAL REGULATOR"/>
    <property type="match status" value="1"/>
</dbReference>